<feature type="region of interest" description="Disordered" evidence="1">
    <location>
        <begin position="37"/>
        <end position="61"/>
    </location>
</feature>
<reference evidence="2" key="1">
    <citation type="journal article" date="2015" name="Front. Microbiol.">
        <title>Combining genomic sequencing methods to explore viral diversity and reveal potential virus-host interactions.</title>
        <authorList>
            <person name="Chow C.E."/>
            <person name="Winget D.M."/>
            <person name="White R.A.III."/>
            <person name="Hallam S.J."/>
            <person name="Suttle C.A."/>
        </authorList>
    </citation>
    <scope>NUCLEOTIDE SEQUENCE</scope>
    <source>
        <strain evidence="2">Anoxic2_3</strain>
    </source>
</reference>
<evidence type="ECO:0000313" key="2">
    <source>
        <dbReference type="EMBL" id="AKH46878.1"/>
    </source>
</evidence>
<dbReference type="EMBL" id="KR029587">
    <property type="protein sequence ID" value="AKH46878.1"/>
    <property type="molecule type" value="Genomic_DNA"/>
</dbReference>
<sequence length="61" mass="6813">MFSIQLRAQAVPYRQRQPSSPCRAACGLTSELLQGGRGMKRQQGLRLSLSRSGAYPHHRNC</sequence>
<organism evidence="2">
    <name type="scientific">uncultured marine virus</name>
    <dbReference type="NCBI Taxonomy" id="186617"/>
    <lineage>
        <taxon>Viruses</taxon>
        <taxon>environmental samples</taxon>
    </lineage>
</organism>
<name>A0A0F7L5R7_9VIRU</name>
<evidence type="ECO:0000256" key="1">
    <source>
        <dbReference type="SAM" id="MobiDB-lite"/>
    </source>
</evidence>
<proteinExistence type="predicted"/>
<accession>A0A0F7L5R7</accession>
<reference evidence="2" key="2">
    <citation type="submission" date="2015-03" db="EMBL/GenBank/DDBJ databases">
        <authorList>
            <person name="Chow C.-E.T."/>
            <person name="Winget D.M."/>
            <person name="White R.A.III."/>
            <person name="Hallam S.J."/>
            <person name="Suttle C.A."/>
        </authorList>
    </citation>
    <scope>NUCLEOTIDE SEQUENCE</scope>
    <source>
        <strain evidence="2">Anoxic2_3</strain>
    </source>
</reference>
<protein>
    <submittedName>
        <fullName evidence="2">Uncharacterized protein</fullName>
    </submittedName>
</protein>